<evidence type="ECO:0000256" key="4">
    <source>
        <dbReference type="ARBA" id="ARBA00023163"/>
    </source>
</evidence>
<dbReference type="InterPro" id="IPR000847">
    <property type="entry name" value="LysR_HTH_N"/>
</dbReference>
<reference evidence="6 7" key="1">
    <citation type="submission" date="2016-02" db="EMBL/GenBank/DDBJ databases">
        <authorList>
            <person name="Wen L."/>
            <person name="He K."/>
            <person name="Yang H."/>
        </authorList>
    </citation>
    <scope>NUCLEOTIDE SEQUENCE [LARGE SCALE GENOMIC DNA]</scope>
    <source>
        <strain evidence="6 7">CV41</strain>
    </source>
</reference>
<dbReference type="PANTHER" id="PTHR30346">
    <property type="entry name" value="TRANSCRIPTIONAL DUAL REGULATOR HCAR-RELATED"/>
    <property type="match status" value="1"/>
</dbReference>
<dbReference type="Pfam" id="PF03466">
    <property type="entry name" value="LysR_substrate"/>
    <property type="match status" value="1"/>
</dbReference>
<organism evidence="6 7">
    <name type="scientific">Cephaloticoccus capnophilus</name>
    <dbReference type="NCBI Taxonomy" id="1548208"/>
    <lineage>
        <taxon>Bacteria</taxon>
        <taxon>Pseudomonadati</taxon>
        <taxon>Verrucomicrobiota</taxon>
        <taxon>Opitutia</taxon>
        <taxon>Opitutales</taxon>
        <taxon>Opitutaceae</taxon>
        <taxon>Cephaloticoccus</taxon>
    </lineage>
</organism>
<keyword evidence="4" id="KW-0804">Transcription</keyword>
<dbReference type="GO" id="GO:0032993">
    <property type="term" value="C:protein-DNA complex"/>
    <property type="evidence" value="ECO:0007669"/>
    <property type="project" value="TreeGrafter"/>
</dbReference>
<evidence type="ECO:0000313" key="7">
    <source>
        <dbReference type="Proteomes" id="UP000071392"/>
    </source>
</evidence>
<name>A0A139SID2_9BACT</name>
<keyword evidence="2" id="KW-0805">Transcription regulation</keyword>
<dbReference type="GO" id="GO:0003677">
    <property type="term" value="F:DNA binding"/>
    <property type="evidence" value="ECO:0007669"/>
    <property type="project" value="UniProtKB-KW"/>
</dbReference>
<sequence length="304" mass="33140">MLLKYQFDYDLRHLTSFFAVAQLLHFSRAAELLGIAQPALSRQIAHLEEALGTALFARTRRSVELTAAGHALFERLQPLLGALQRLPTELAAVSAGEVGQVRIGFTGLAMATVLPKILRAFAQTHPAIRVELSESPTAAQIDALRSGEIDCGFFHPAQEKPEGIRTRQLLREPNGVLLPVTHPLAKKKMLHLGELGDTPFVLFPRHLNPSFYDRILTSCTRAGITLKIADEIWPRANAIGLVRAGLGATFITPSEAQTLPGDIVFRPLEGPSPESRLVAGWCLNASQSPPAQAFLHLVANLHNN</sequence>
<keyword evidence="3" id="KW-0238">DNA-binding</keyword>
<dbReference type="Pfam" id="PF00126">
    <property type="entry name" value="HTH_1"/>
    <property type="match status" value="1"/>
</dbReference>
<dbReference type="FunFam" id="1.10.10.10:FF:000001">
    <property type="entry name" value="LysR family transcriptional regulator"/>
    <property type="match status" value="1"/>
</dbReference>
<feature type="domain" description="HTH lysR-type" evidence="5">
    <location>
        <begin position="9"/>
        <end position="66"/>
    </location>
</feature>
<dbReference type="InterPro" id="IPR036388">
    <property type="entry name" value="WH-like_DNA-bd_sf"/>
</dbReference>
<dbReference type="OrthoDB" id="9803735at2"/>
<dbReference type="SUPFAM" id="SSF53850">
    <property type="entry name" value="Periplasmic binding protein-like II"/>
    <property type="match status" value="1"/>
</dbReference>
<evidence type="ECO:0000313" key="6">
    <source>
        <dbReference type="EMBL" id="KXU34309.1"/>
    </source>
</evidence>
<keyword evidence="7" id="KW-1185">Reference proteome</keyword>
<dbReference type="CDD" id="cd08414">
    <property type="entry name" value="PBP2_LTTR_aromatics_like"/>
    <property type="match status" value="1"/>
</dbReference>
<evidence type="ECO:0000259" key="5">
    <source>
        <dbReference type="PROSITE" id="PS50931"/>
    </source>
</evidence>
<dbReference type="Gene3D" id="1.10.10.10">
    <property type="entry name" value="Winged helix-like DNA-binding domain superfamily/Winged helix DNA-binding domain"/>
    <property type="match status" value="1"/>
</dbReference>
<dbReference type="PANTHER" id="PTHR30346:SF28">
    <property type="entry name" value="HTH-TYPE TRANSCRIPTIONAL REGULATOR CYNR"/>
    <property type="match status" value="1"/>
</dbReference>
<dbReference type="GO" id="GO:0003700">
    <property type="term" value="F:DNA-binding transcription factor activity"/>
    <property type="evidence" value="ECO:0007669"/>
    <property type="project" value="InterPro"/>
</dbReference>
<accession>A0A139SID2</accession>
<evidence type="ECO:0000256" key="1">
    <source>
        <dbReference type="ARBA" id="ARBA00009437"/>
    </source>
</evidence>
<dbReference type="STRING" id="1548208.AXK12_07480"/>
<protein>
    <submittedName>
        <fullName evidence="6">LysR family transcriptional regulator</fullName>
    </submittedName>
</protein>
<proteinExistence type="inferred from homology"/>
<comment type="caution">
    <text evidence="6">The sequence shown here is derived from an EMBL/GenBank/DDBJ whole genome shotgun (WGS) entry which is preliminary data.</text>
</comment>
<dbReference type="AlphaFoldDB" id="A0A139SID2"/>
<dbReference type="SUPFAM" id="SSF46785">
    <property type="entry name" value="Winged helix' DNA-binding domain"/>
    <property type="match status" value="1"/>
</dbReference>
<dbReference type="EMBL" id="LSZP01000059">
    <property type="protein sequence ID" value="KXU34309.1"/>
    <property type="molecule type" value="Genomic_DNA"/>
</dbReference>
<evidence type="ECO:0000256" key="2">
    <source>
        <dbReference type="ARBA" id="ARBA00023015"/>
    </source>
</evidence>
<gene>
    <name evidence="6" type="ORF">AXK12_07480</name>
</gene>
<evidence type="ECO:0000256" key="3">
    <source>
        <dbReference type="ARBA" id="ARBA00023125"/>
    </source>
</evidence>
<dbReference type="RefSeq" id="WP_068713103.1">
    <property type="nucleotide sequence ID" value="NZ_LSZP01000059.1"/>
</dbReference>
<dbReference type="Gene3D" id="3.40.190.10">
    <property type="entry name" value="Periplasmic binding protein-like II"/>
    <property type="match status" value="2"/>
</dbReference>
<dbReference type="PRINTS" id="PR00039">
    <property type="entry name" value="HTHLYSR"/>
</dbReference>
<comment type="similarity">
    <text evidence="1">Belongs to the LysR transcriptional regulatory family.</text>
</comment>
<dbReference type="InterPro" id="IPR036390">
    <property type="entry name" value="WH_DNA-bd_sf"/>
</dbReference>
<dbReference type="PROSITE" id="PS50931">
    <property type="entry name" value="HTH_LYSR"/>
    <property type="match status" value="1"/>
</dbReference>
<dbReference type="Proteomes" id="UP000071392">
    <property type="component" value="Unassembled WGS sequence"/>
</dbReference>
<dbReference type="InterPro" id="IPR005119">
    <property type="entry name" value="LysR_subst-bd"/>
</dbReference>